<feature type="chain" id="PRO_5025487626" description="DUF5666 domain-containing protein" evidence="3">
    <location>
        <begin position="23"/>
        <end position="169"/>
    </location>
</feature>
<dbReference type="PROSITE" id="PS51257">
    <property type="entry name" value="PROKAR_LIPOPROTEIN"/>
    <property type="match status" value="1"/>
</dbReference>
<dbReference type="NCBIfam" id="NF038353">
    <property type="entry name" value="FxLYD_dom"/>
    <property type="match status" value="1"/>
</dbReference>
<keyword evidence="2" id="KW-0812">Transmembrane</keyword>
<organism evidence="4">
    <name type="scientific">Caldilineaceae bacterium SB0664_bin_27</name>
    <dbReference type="NCBI Taxonomy" id="2605260"/>
    <lineage>
        <taxon>Bacteria</taxon>
        <taxon>Bacillati</taxon>
        <taxon>Chloroflexota</taxon>
        <taxon>Caldilineae</taxon>
        <taxon>Caldilineales</taxon>
        <taxon>Caldilineaceae</taxon>
    </lineage>
</organism>
<proteinExistence type="predicted"/>
<protein>
    <recommendedName>
        <fullName evidence="5">DUF5666 domain-containing protein</fullName>
    </recommendedName>
</protein>
<evidence type="ECO:0000256" key="1">
    <source>
        <dbReference type="SAM" id="MobiDB-lite"/>
    </source>
</evidence>
<evidence type="ECO:0000256" key="2">
    <source>
        <dbReference type="SAM" id="Phobius"/>
    </source>
</evidence>
<reference evidence="4" key="1">
    <citation type="submission" date="2019-09" db="EMBL/GenBank/DDBJ databases">
        <title>Characterisation of the sponge microbiome using genome-centric metagenomics.</title>
        <authorList>
            <person name="Engelberts J.P."/>
            <person name="Robbins S.J."/>
            <person name="De Goeij J.M."/>
            <person name="Aranda M."/>
            <person name="Bell S.C."/>
            <person name="Webster N.S."/>
        </authorList>
    </citation>
    <scope>NUCLEOTIDE SEQUENCE</scope>
    <source>
        <strain evidence="4">SB0664_bin_27</strain>
    </source>
</reference>
<keyword evidence="2" id="KW-1133">Transmembrane helix</keyword>
<accession>A0A6B0YVS4</accession>
<feature type="region of interest" description="Disordered" evidence="1">
    <location>
        <begin position="149"/>
        <end position="169"/>
    </location>
</feature>
<keyword evidence="3" id="KW-0732">Signal</keyword>
<feature type="transmembrane region" description="Helical" evidence="2">
    <location>
        <begin position="12"/>
        <end position="33"/>
    </location>
</feature>
<keyword evidence="2" id="KW-0472">Membrane</keyword>
<evidence type="ECO:0008006" key="5">
    <source>
        <dbReference type="Google" id="ProtNLM"/>
    </source>
</evidence>
<comment type="caution">
    <text evidence="4">The sequence shown here is derived from an EMBL/GenBank/DDBJ whole genome shotgun (WGS) entry which is preliminary data.</text>
</comment>
<evidence type="ECO:0000256" key="3">
    <source>
        <dbReference type="SAM" id="SignalP"/>
    </source>
</evidence>
<feature type="signal peptide" evidence="3">
    <location>
        <begin position="1"/>
        <end position="22"/>
    </location>
</feature>
<gene>
    <name evidence="4" type="ORF">F4Y42_13705</name>
</gene>
<name>A0A6B0YVS4_9CHLR</name>
<dbReference type="AlphaFoldDB" id="A0A6B0YVS4"/>
<dbReference type="EMBL" id="VXRG01000114">
    <property type="protein sequence ID" value="MXY94491.1"/>
    <property type="molecule type" value="Genomic_DNA"/>
</dbReference>
<dbReference type="InterPro" id="IPR047676">
    <property type="entry name" value="FxLYD_dom"/>
</dbReference>
<feature type="region of interest" description="Disordered" evidence="1">
    <location>
        <begin position="39"/>
        <end position="66"/>
    </location>
</feature>
<evidence type="ECO:0000313" key="4">
    <source>
        <dbReference type="EMBL" id="MXY94491.1"/>
    </source>
</evidence>
<sequence length="169" mass="17558">MANKTVKTKYFLLMLMLTIVMAAIGISGCVVTVPAGEHHGSDAITTSRGEHEREGANGSDGEESGTTVTLTEQYDTVRKGARLILVYDADSNAFTGTVENTTTSTLQQVRVEVHLSNGVELGPTTPVDLAPGQIVDVSLTATDQAFDGWTPHAEVGPGSGGEGEHSSGG</sequence>